<sequence>MINGAYGPWFIRLKTPWKGIGIHGTHDPDSIGKDITEGCIRLKNTDMRELKENYIRMLMKVLISK</sequence>
<evidence type="ECO:0000256" key="4">
    <source>
        <dbReference type="ARBA" id="ARBA00022984"/>
    </source>
</evidence>
<dbReference type="Pfam" id="PF03734">
    <property type="entry name" value="YkuD"/>
    <property type="match status" value="1"/>
</dbReference>
<feature type="domain" description="L,D-TPase catalytic" evidence="6">
    <location>
        <begin position="1"/>
        <end position="64"/>
    </location>
</feature>
<dbReference type="InterPro" id="IPR038063">
    <property type="entry name" value="Transpep_catalytic_dom"/>
</dbReference>
<evidence type="ECO:0000256" key="2">
    <source>
        <dbReference type="ARBA" id="ARBA00022679"/>
    </source>
</evidence>
<evidence type="ECO:0000313" key="7">
    <source>
        <dbReference type="EMBL" id="MPN39357.1"/>
    </source>
</evidence>
<keyword evidence="5" id="KW-0961">Cell wall biogenesis/degradation</keyword>
<dbReference type="UniPathway" id="UPA00219"/>
<dbReference type="Gene3D" id="2.40.440.10">
    <property type="entry name" value="L,D-transpeptidase catalytic domain-like"/>
    <property type="match status" value="1"/>
</dbReference>
<comment type="pathway">
    <text evidence="1">Cell wall biogenesis; peptidoglycan biosynthesis.</text>
</comment>
<dbReference type="SUPFAM" id="SSF141523">
    <property type="entry name" value="L,D-transpeptidase catalytic domain-like"/>
    <property type="match status" value="1"/>
</dbReference>
<keyword evidence="3" id="KW-0133">Cell shape</keyword>
<keyword evidence="4" id="KW-0573">Peptidoglycan synthesis</keyword>
<organism evidence="7">
    <name type="scientific">bioreactor metagenome</name>
    <dbReference type="NCBI Taxonomy" id="1076179"/>
    <lineage>
        <taxon>unclassified sequences</taxon>
        <taxon>metagenomes</taxon>
        <taxon>ecological metagenomes</taxon>
    </lineage>
</organism>
<evidence type="ECO:0000259" key="6">
    <source>
        <dbReference type="PROSITE" id="PS52029"/>
    </source>
</evidence>
<evidence type="ECO:0000256" key="3">
    <source>
        <dbReference type="ARBA" id="ARBA00022960"/>
    </source>
</evidence>
<name>A0A645HK43_9ZZZZ</name>
<dbReference type="PROSITE" id="PS52029">
    <property type="entry name" value="LD_TPASE"/>
    <property type="match status" value="1"/>
</dbReference>
<dbReference type="EMBL" id="VSSQ01095122">
    <property type="protein sequence ID" value="MPN39357.1"/>
    <property type="molecule type" value="Genomic_DNA"/>
</dbReference>
<dbReference type="AlphaFoldDB" id="A0A645HK43"/>
<reference evidence="7" key="1">
    <citation type="submission" date="2019-08" db="EMBL/GenBank/DDBJ databases">
        <authorList>
            <person name="Kucharzyk K."/>
            <person name="Murdoch R.W."/>
            <person name="Higgins S."/>
            <person name="Loffler F."/>
        </authorList>
    </citation>
    <scope>NUCLEOTIDE SEQUENCE</scope>
</reference>
<dbReference type="GO" id="GO:0016740">
    <property type="term" value="F:transferase activity"/>
    <property type="evidence" value="ECO:0007669"/>
    <property type="project" value="UniProtKB-KW"/>
</dbReference>
<dbReference type="GO" id="GO:0009252">
    <property type="term" value="P:peptidoglycan biosynthetic process"/>
    <property type="evidence" value="ECO:0007669"/>
    <property type="project" value="UniProtKB-UniPathway"/>
</dbReference>
<dbReference type="GO" id="GO:0071555">
    <property type="term" value="P:cell wall organization"/>
    <property type="evidence" value="ECO:0007669"/>
    <property type="project" value="UniProtKB-KW"/>
</dbReference>
<comment type="caution">
    <text evidence="7">The sequence shown here is derived from an EMBL/GenBank/DDBJ whole genome shotgun (WGS) entry which is preliminary data.</text>
</comment>
<accession>A0A645HK43</accession>
<dbReference type="CDD" id="cd16913">
    <property type="entry name" value="YkuD_like"/>
    <property type="match status" value="1"/>
</dbReference>
<gene>
    <name evidence="7" type="ORF">SDC9_186885</name>
</gene>
<keyword evidence="2" id="KW-0808">Transferase</keyword>
<dbReference type="InterPro" id="IPR005490">
    <property type="entry name" value="LD_TPept_cat_dom"/>
</dbReference>
<evidence type="ECO:0000256" key="1">
    <source>
        <dbReference type="ARBA" id="ARBA00004752"/>
    </source>
</evidence>
<protein>
    <recommendedName>
        <fullName evidence="6">L,D-TPase catalytic domain-containing protein</fullName>
    </recommendedName>
</protein>
<evidence type="ECO:0000256" key="5">
    <source>
        <dbReference type="ARBA" id="ARBA00023316"/>
    </source>
</evidence>
<proteinExistence type="predicted"/>
<dbReference type="GO" id="GO:0008360">
    <property type="term" value="P:regulation of cell shape"/>
    <property type="evidence" value="ECO:0007669"/>
    <property type="project" value="UniProtKB-KW"/>
</dbReference>